<dbReference type="Proteomes" id="UP000828390">
    <property type="component" value="Unassembled WGS sequence"/>
</dbReference>
<feature type="compositionally biased region" description="Polar residues" evidence="3">
    <location>
        <begin position="59"/>
        <end position="80"/>
    </location>
</feature>
<dbReference type="InterPro" id="IPR039177">
    <property type="entry name" value="SMG9"/>
</dbReference>
<reference evidence="4" key="2">
    <citation type="submission" date="2020-11" db="EMBL/GenBank/DDBJ databases">
        <authorList>
            <person name="McCartney M.A."/>
            <person name="Auch B."/>
            <person name="Kono T."/>
            <person name="Mallez S."/>
            <person name="Becker A."/>
            <person name="Gohl D.M."/>
            <person name="Silverstein K.A.T."/>
            <person name="Koren S."/>
            <person name="Bechman K.B."/>
            <person name="Herman A."/>
            <person name="Abrahante J.E."/>
            <person name="Garbe J."/>
        </authorList>
    </citation>
    <scope>NUCLEOTIDE SEQUENCE</scope>
    <source>
        <strain evidence="4">Duluth1</strain>
        <tissue evidence="4">Whole animal</tissue>
    </source>
</reference>
<proteinExistence type="inferred from homology"/>
<evidence type="ECO:0000313" key="4">
    <source>
        <dbReference type="EMBL" id="KAH3890670.1"/>
    </source>
</evidence>
<accession>A0A9D4S4W3</accession>
<dbReference type="InterPro" id="IPR027417">
    <property type="entry name" value="P-loop_NTPase"/>
</dbReference>
<organism evidence="4 5">
    <name type="scientific">Dreissena polymorpha</name>
    <name type="common">Zebra mussel</name>
    <name type="synonym">Mytilus polymorpha</name>
    <dbReference type="NCBI Taxonomy" id="45954"/>
    <lineage>
        <taxon>Eukaryota</taxon>
        <taxon>Metazoa</taxon>
        <taxon>Spiralia</taxon>
        <taxon>Lophotrochozoa</taxon>
        <taxon>Mollusca</taxon>
        <taxon>Bivalvia</taxon>
        <taxon>Autobranchia</taxon>
        <taxon>Heteroconchia</taxon>
        <taxon>Euheterodonta</taxon>
        <taxon>Imparidentia</taxon>
        <taxon>Neoheterodontei</taxon>
        <taxon>Myida</taxon>
        <taxon>Dreissenoidea</taxon>
        <taxon>Dreissenidae</taxon>
        <taxon>Dreissena</taxon>
    </lineage>
</organism>
<dbReference type="PANTHER" id="PTHR14270:SF0">
    <property type="entry name" value="NONSENSE-MEDIATED MRNA DECAY FACTOR SMG9"/>
    <property type="match status" value="1"/>
</dbReference>
<feature type="region of interest" description="Disordered" evidence="3">
    <location>
        <begin position="1"/>
        <end position="85"/>
    </location>
</feature>
<evidence type="ECO:0000256" key="1">
    <source>
        <dbReference type="ARBA" id="ARBA00007712"/>
    </source>
</evidence>
<dbReference type="SUPFAM" id="SSF52540">
    <property type="entry name" value="P-loop containing nucleoside triphosphate hydrolases"/>
    <property type="match status" value="1"/>
</dbReference>
<evidence type="ECO:0000313" key="5">
    <source>
        <dbReference type="Proteomes" id="UP000828390"/>
    </source>
</evidence>
<gene>
    <name evidence="4" type="ORF">DPMN_014755</name>
</gene>
<dbReference type="AlphaFoldDB" id="A0A9D4S4W3"/>
<dbReference type="GO" id="GO:0000184">
    <property type="term" value="P:nuclear-transcribed mRNA catabolic process, nonsense-mediated decay"/>
    <property type="evidence" value="ECO:0007669"/>
    <property type="project" value="UniProtKB-KW"/>
</dbReference>
<keyword evidence="5" id="KW-1185">Reference proteome</keyword>
<dbReference type="PANTHER" id="PTHR14270">
    <property type="entry name" value="NONSENSE-MEDIATED MRNA DECAY FACTOR SMG9"/>
    <property type="match status" value="1"/>
</dbReference>
<feature type="compositionally biased region" description="Basic and acidic residues" evidence="3">
    <location>
        <begin position="1"/>
        <end position="12"/>
    </location>
</feature>
<evidence type="ECO:0000256" key="2">
    <source>
        <dbReference type="ARBA" id="ARBA00023161"/>
    </source>
</evidence>
<evidence type="ECO:0000256" key="3">
    <source>
        <dbReference type="SAM" id="MobiDB-lite"/>
    </source>
</evidence>
<comment type="caution">
    <text evidence="4">The sequence shown here is derived from an EMBL/GenBank/DDBJ whole genome shotgun (WGS) entry which is preliminary data.</text>
</comment>
<evidence type="ECO:0008006" key="6">
    <source>
        <dbReference type="Google" id="ProtNLM"/>
    </source>
</evidence>
<keyword evidence="2" id="KW-0866">Nonsense-mediated mRNA decay</keyword>
<dbReference type="OrthoDB" id="79514at2759"/>
<dbReference type="Gene3D" id="3.40.50.300">
    <property type="entry name" value="P-loop containing nucleotide triphosphate hydrolases"/>
    <property type="match status" value="1"/>
</dbReference>
<dbReference type="EMBL" id="JAIWYP010000001">
    <property type="protein sequence ID" value="KAH3890670.1"/>
    <property type="molecule type" value="Genomic_DNA"/>
</dbReference>
<reference evidence="4" key="1">
    <citation type="journal article" date="2019" name="bioRxiv">
        <title>The Genome of the Zebra Mussel, Dreissena polymorpha: A Resource for Invasive Species Research.</title>
        <authorList>
            <person name="McCartney M.A."/>
            <person name="Auch B."/>
            <person name="Kono T."/>
            <person name="Mallez S."/>
            <person name="Zhang Y."/>
            <person name="Obille A."/>
            <person name="Becker A."/>
            <person name="Abrahante J.E."/>
            <person name="Garbe J."/>
            <person name="Badalamenti J.P."/>
            <person name="Herman A."/>
            <person name="Mangelson H."/>
            <person name="Liachko I."/>
            <person name="Sullivan S."/>
            <person name="Sone E.D."/>
            <person name="Koren S."/>
            <person name="Silverstein K.A.T."/>
            <person name="Beckman K.B."/>
            <person name="Gohl D.M."/>
        </authorList>
    </citation>
    <scope>NUCLEOTIDE SEQUENCE</scope>
    <source>
        <strain evidence="4">Duluth1</strain>
        <tissue evidence="4">Whole animal</tissue>
    </source>
</reference>
<sequence length="473" mass="52696">MSSDMIERDSRRGGAGGRRRRPRGGSSTTGIGRKDYEVDTPPARPTIILAKHEDRDSPAVSQTSSNRDSTSTSPAPSSQLPEKPVMVLKSRDEGSRTLTSTSAITNIPAGTMQGETPPQTTFLQRTIESTSKLSLPLELSRCVKLIDDQSQWCEQASECLLEQTDFLVVGVVGLQGSGKSTVLSLLAGNTEADPLRNYIFPAQTREVREECGHMTNGIDIHVTSQRVIFLDTQPLLSASVLDQLINNDKKIPPEFTTSENFAEIQCLQHVMFLLTVCNVILVVQDWFTDTALLDFLKTAEMLKPSTPPSPGHDGTSTADDQPDFFPHVVFLQNKAKREDFTVENFTAMQKTLSTVLGNSKLKMKGDVAMTTGRQSFSLNPAFVKSELNMFLLPRFDANKRESTDQLQPQVREYQGHPSFQTLINSLRGQILSMPREQQTHTTLTEKNWFHYAARMWDSIKKSQILADYNRLLP</sequence>
<comment type="similarity">
    <text evidence="1">Belongs to the SMG9 family.</text>
</comment>
<protein>
    <recommendedName>
        <fullName evidence="6">Protein SMG9</fullName>
    </recommendedName>
</protein>
<name>A0A9D4S4W3_DREPO</name>